<dbReference type="Proteomes" id="UP000276232">
    <property type="component" value="Unassembled WGS sequence"/>
</dbReference>
<organism evidence="2 3">
    <name type="scientific">Pseudokineococcus lusitanus</name>
    <dbReference type="NCBI Taxonomy" id="763993"/>
    <lineage>
        <taxon>Bacteria</taxon>
        <taxon>Bacillati</taxon>
        <taxon>Actinomycetota</taxon>
        <taxon>Actinomycetes</taxon>
        <taxon>Kineosporiales</taxon>
        <taxon>Kineosporiaceae</taxon>
        <taxon>Pseudokineococcus</taxon>
    </lineage>
</organism>
<evidence type="ECO:0000256" key="1">
    <source>
        <dbReference type="SAM" id="SignalP"/>
    </source>
</evidence>
<gene>
    <name evidence="2" type="ORF">EDC03_2689</name>
</gene>
<feature type="chain" id="PRO_5018134389" description="Choice-of-anchor G family protein" evidence="1">
    <location>
        <begin position="27"/>
        <end position="541"/>
    </location>
</feature>
<accession>A0A3N1GAA2</accession>
<dbReference type="EMBL" id="RJKN01000007">
    <property type="protein sequence ID" value="ROP27165.1"/>
    <property type="molecule type" value="Genomic_DNA"/>
</dbReference>
<protein>
    <recommendedName>
        <fullName evidence="4">Choice-of-anchor G family protein</fullName>
    </recommendedName>
</protein>
<dbReference type="OrthoDB" id="4946241at2"/>
<comment type="caution">
    <text evidence="2">The sequence shown here is derived from an EMBL/GenBank/DDBJ whole genome shotgun (WGS) entry which is preliminary data.</text>
</comment>
<dbReference type="NCBIfam" id="NF033766">
    <property type="entry name" value="choice_anch_G"/>
    <property type="match status" value="1"/>
</dbReference>
<dbReference type="AlphaFoldDB" id="A0A3N1GAA2"/>
<dbReference type="InParanoid" id="A0A3N1GAA2"/>
<sequence length="541" mass="53244">MRARLLLVTAAAAAAALVVGVLPALGDDPGTAAPVALSDAAWLDTEHVRALPGLGVARDCRTPYRWSTAAQSRLLQGTLLGTPLDDVVALRGVRTTHAGTAGSSPVPDPASARSVGGDGYAATLGVTALRTASTGTTDLVLLPAAGQAAGVLEQQARASSTGRAAAATGAVTDAGVVRTSGTTGSVPSGALPGPAVLDLAALAPGAADLAGLRLEVGALASTAALDGCELAEGRPWLRRDYGVAGLRGRLATPAVPVVASTVTSATASATAAVRALEQQLAGALAPTLTSTLALLGPVADVRVAVAVDVDVAGALAPVLRTRLGEGTDVVVDLQAGTVTVDLARLVQGGLDGRAPGTELVLDPALVAVVEARVDALVRAYALDLQTALATALGAAQVRVDVGARLLGLPVEVLTVRGTLTQVLAGTATVRVLAGLELGPLLGVLTGGLQAGLLGPDGVASVLGRGISASAPAVTTATRTSLRGLGTTVRLVVNDQRDDGAGTYDVAALAVSVRDGVPGAPAGAPTRLRLATSAVGPVRELR</sequence>
<dbReference type="InterPro" id="IPR047900">
    <property type="entry name" value="Choice_anch_G"/>
</dbReference>
<keyword evidence="1" id="KW-0732">Signal</keyword>
<evidence type="ECO:0008006" key="4">
    <source>
        <dbReference type="Google" id="ProtNLM"/>
    </source>
</evidence>
<proteinExistence type="predicted"/>
<name>A0A3N1GAA2_9ACTN</name>
<evidence type="ECO:0000313" key="2">
    <source>
        <dbReference type="EMBL" id="ROP27165.1"/>
    </source>
</evidence>
<dbReference type="RefSeq" id="WP_123380764.1">
    <property type="nucleotide sequence ID" value="NZ_RJKN01000007.1"/>
</dbReference>
<feature type="signal peptide" evidence="1">
    <location>
        <begin position="1"/>
        <end position="26"/>
    </location>
</feature>
<evidence type="ECO:0000313" key="3">
    <source>
        <dbReference type="Proteomes" id="UP000276232"/>
    </source>
</evidence>
<reference evidence="2 3" key="1">
    <citation type="journal article" date="2015" name="Stand. Genomic Sci.">
        <title>Genomic Encyclopedia of Bacterial and Archaeal Type Strains, Phase III: the genomes of soil and plant-associated and newly described type strains.</title>
        <authorList>
            <person name="Whitman W.B."/>
            <person name="Woyke T."/>
            <person name="Klenk H.P."/>
            <person name="Zhou Y."/>
            <person name="Lilburn T.G."/>
            <person name="Beck B.J."/>
            <person name="De Vos P."/>
            <person name="Vandamme P."/>
            <person name="Eisen J.A."/>
            <person name="Garrity G."/>
            <person name="Hugenholtz P."/>
            <person name="Kyrpides N.C."/>
        </authorList>
    </citation>
    <scope>NUCLEOTIDE SEQUENCE [LARGE SCALE GENOMIC DNA]</scope>
    <source>
        <strain evidence="2 3">CECT 7306</strain>
    </source>
</reference>
<keyword evidence="3" id="KW-1185">Reference proteome</keyword>